<organism evidence="2 3">
    <name type="scientific">Lactiplantibacillus xiangfangensis</name>
    <dbReference type="NCBI Taxonomy" id="942150"/>
    <lineage>
        <taxon>Bacteria</taxon>
        <taxon>Bacillati</taxon>
        <taxon>Bacillota</taxon>
        <taxon>Bacilli</taxon>
        <taxon>Lactobacillales</taxon>
        <taxon>Lactobacillaceae</taxon>
        <taxon>Lactiplantibacillus</taxon>
    </lineage>
</organism>
<feature type="transmembrane region" description="Helical" evidence="1">
    <location>
        <begin position="71"/>
        <end position="91"/>
    </location>
</feature>
<evidence type="ECO:0000313" key="2">
    <source>
        <dbReference type="EMBL" id="KRO10964.1"/>
    </source>
</evidence>
<name>A0A0R2MB27_9LACO</name>
<proteinExistence type="predicted"/>
<reference evidence="2 3" key="1">
    <citation type="journal article" date="2015" name="Genome Announc.">
        <title>Expanding the biotechnology potential of lactobacilli through comparative genomics of 213 strains and associated genera.</title>
        <authorList>
            <person name="Sun Z."/>
            <person name="Harris H.M."/>
            <person name="McCann A."/>
            <person name="Guo C."/>
            <person name="Argimon S."/>
            <person name="Zhang W."/>
            <person name="Yang X."/>
            <person name="Jeffery I.B."/>
            <person name="Cooney J.C."/>
            <person name="Kagawa T.F."/>
            <person name="Liu W."/>
            <person name="Song Y."/>
            <person name="Salvetti E."/>
            <person name="Wrobel A."/>
            <person name="Rasinkangas P."/>
            <person name="Parkhill J."/>
            <person name="Rea M.C."/>
            <person name="O'Sullivan O."/>
            <person name="Ritari J."/>
            <person name="Douillard F.P."/>
            <person name="Paul Ross R."/>
            <person name="Yang R."/>
            <person name="Briner A.E."/>
            <person name="Felis G.E."/>
            <person name="de Vos W.M."/>
            <person name="Barrangou R."/>
            <person name="Klaenhammer T.R."/>
            <person name="Caufield P.W."/>
            <person name="Cui Y."/>
            <person name="Zhang H."/>
            <person name="O'Toole P.W."/>
        </authorList>
    </citation>
    <scope>NUCLEOTIDE SEQUENCE [LARGE SCALE GENOMIC DNA]</scope>
    <source>
        <strain evidence="2 3">LMG 26013</strain>
    </source>
</reference>
<evidence type="ECO:0000256" key="1">
    <source>
        <dbReference type="SAM" id="Phobius"/>
    </source>
</evidence>
<dbReference type="PROSITE" id="PS51257">
    <property type="entry name" value="PROKAR_LIPOPROTEIN"/>
    <property type="match status" value="1"/>
</dbReference>
<sequence length="93" mass="10106">MVGSNMRRQLATRQRWLVIILLTIVGIGCALFGRWGQLLSVILIGLTLTIVTSSCLNFCQSRGFKQGSGMLLSLIIVAGYILVILGSYGYLKG</sequence>
<accession>A0A0R2MB27</accession>
<keyword evidence="1" id="KW-0812">Transmembrane</keyword>
<keyword evidence="3" id="KW-1185">Reference proteome</keyword>
<comment type="caution">
    <text evidence="2">The sequence shown here is derived from an EMBL/GenBank/DDBJ whole genome shotgun (WGS) entry which is preliminary data.</text>
</comment>
<feature type="transmembrane region" description="Helical" evidence="1">
    <location>
        <begin position="39"/>
        <end position="59"/>
    </location>
</feature>
<dbReference type="EMBL" id="JQCL01000057">
    <property type="protein sequence ID" value="KRO10964.1"/>
    <property type="molecule type" value="Genomic_DNA"/>
</dbReference>
<evidence type="ECO:0000313" key="3">
    <source>
        <dbReference type="Proteomes" id="UP000051783"/>
    </source>
</evidence>
<dbReference type="PATRIC" id="fig|942150.3.peg.2772"/>
<dbReference type="AlphaFoldDB" id="A0A0R2MB27"/>
<dbReference type="Proteomes" id="UP000051783">
    <property type="component" value="Unassembled WGS sequence"/>
</dbReference>
<keyword evidence="1" id="KW-1133">Transmembrane helix</keyword>
<gene>
    <name evidence="2" type="ORF">IV64_GL002660</name>
</gene>
<keyword evidence="1" id="KW-0472">Membrane</keyword>
<protein>
    <submittedName>
        <fullName evidence="2">Uncharacterized protein</fullName>
    </submittedName>
</protein>
<feature type="transmembrane region" description="Helical" evidence="1">
    <location>
        <begin position="16"/>
        <end position="33"/>
    </location>
</feature>